<accession>A0A0A9B1T5</accession>
<name>A0A0A9B1T5_ARUDO</name>
<dbReference type="AlphaFoldDB" id="A0A0A9B1T5"/>
<evidence type="ECO:0000313" key="1">
    <source>
        <dbReference type="EMBL" id="JAD57959.1"/>
    </source>
</evidence>
<dbReference type="EMBL" id="GBRH01239936">
    <property type="protein sequence ID" value="JAD57959.1"/>
    <property type="molecule type" value="Transcribed_RNA"/>
</dbReference>
<reference evidence="1" key="1">
    <citation type="submission" date="2014-09" db="EMBL/GenBank/DDBJ databases">
        <authorList>
            <person name="Magalhaes I.L.F."/>
            <person name="Oliveira U."/>
            <person name="Santos F.R."/>
            <person name="Vidigal T.H.D.A."/>
            <person name="Brescovit A.D."/>
            <person name="Santos A.J."/>
        </authorList>
    </citation>
    <scope>NUCLEOTIDE SEQUENCE</scope>
    <source>
        <tissue evidence="1">Shoot tissue taken approximately 20 cm above the soil surface</tissue>
    </source>
</reference>
<organism evidence="1">
    <name type="scientific">Arundo donax</name>
    <name type="common">Giant reed</name>
    <name type="synonym">Donax arundinaceus</name>
    <dbReference type="NCBI Taxonomy" id="35708"/>
    <lineage>
        <taxon>Eukaryota</taxon>
        <taxon>Viridiplantae</taxon>
        <taxon>Streptophyta</taxon>
        <taxon>Embryophyta</taxon>
        <taxon>Tracheophyta</taxon>
        <taxon>Spermatophyta</taxon>
        <taxon>Magnoliopsida</taxon>
        <taxon>Liliopsida</taxon>
        <taxon>Poales</taxon>
        <taxon>Poaceae</taxon>
        <taxon>PACMAD clade</taxon>
        <taxon>Arundinoideae</taxon>
        <taxon>Arundineae</taxon>
        <taxon>Arundo</taxon>
    </lineage>
</organism>
<reference evidence="1" key="2">
    <citation type="journal article" date="2015" name="Data Brief">
        <title>Shoot transcriptome of the giant reed, Arundo donax.</title>
        <authorList>
            <person name="Barrero R.A."/>
            <person name="Guerrero F.D."/>
            <person name="Moolhuijzen P."/>
            <person name="Goolsby J.A."/>
            <person name="Tidwell J."/>
            <person name="Bellgard S.E."/>
            <person name="Bellgard M.I."/>
        </authorList>
    </citation>
    <scope>NUCLEOTIDE SEQUENCE</scope>
    <source>
        <tissue evidence="1">Shoot tissue taken approximately 20 cm above the soil surface</tissue>
    </source>
</reference>
<protein>
    <submittedName>
        <fullName evidence="1">Uncharacterized protein</fullName>
    </submittedName>
</protein>
<proteinExistence type="predicted"/>
<sequence>MAYLEYFPAQICLQTTSVYQQLRNKGFFCT</sequence>